<keyword evidence="1" id="KW-0325">Glycoprotein</keyword>
<dbReference type="InterPro" id="IPR050309">
    <property type="entry name" value="Type-B_Carboxylest/Lipase"/>
</dbReference>
<feature type="domain" description="Carboxylesterase type B" evidence="3">
    <location>
        <begin position="60"/>
        <end position="604"/>
    </location>
</feature>
<evidence type="ECO:0000256" key="1">
    <source>
        <dbReference type="ARBA" id="ARBA00023180"/>
    </source>
</evidence>
<dbReference type="EMBL" id="GBXI01006851">
    <property type="protein sequence ID" value="JAD07441.1"/>
    <property type="molecule type" value="Transcribed_RNA"/>
</dbReference>
<dbReference type="InterPro" id="IPR029058">
    <property type="entry name" value="AB_hydrolase_fold"/>
</dbReference>
<organism evidence="4">
    <name type="scientific">Zeugodacus cucurbitae</name>
    <name type="common">Melon fruit fly</name>
    <name type="synonym">Bactrocera cucurbitae</name>
    <dbReference type="NCBI Taxonomy" id="28588"/>
    <lineage>
        <taxon>Eukaryota</taxon>
        <taxon>Metazoa</taxon>
        <taxon>Ecdysozoa</taxon>
        <taxon>Arthropoda</taxon>
        <taxon>Hexapoda</taxon>
        <taxon>Insecta</taxon>
        <taxon>Pterygota</taxon>
        <taxon>Neoptera</taxon>
        <taxon>Endopterygota</taxon>
        <taxon>Diptera</taxon>
        <taxon>Brachycera</taxon>
        <taxon>Muscomorpha</taxon>
        <taxon>Tephritoidea</taxon>
        <taxon>Tephritidae</taxon>
        <taxon>Zeugodacus</taxon>
        <taxon>Zeugodacus</taxon>
    </lineage>
</organism>
<accession>A0A0A1X954</accession>
<protein>
    <submittedName>
        <fullName evidence="4">Carboxylesterase 1E</fullName>
    </submittedName>
</protein>
<reference evidence="4" key="1">
    <citation type="submission" date="2014-11" db="EMBL/GenBank/DDBJ databases">
        <authorList>
            <person name="Geib S."/>
        </authorList>
    </citation>
    <scope>NUCLEOTIDE SEQUENCE</scope>
</reference>
<name>A0A0A1X954_ZEUCU</name>
<evidence type="ECO:0000259" key="3">
    <source>
        <dbReference type="Pfam" id="PF00135"/>
    </source>
</evidence>
<reference evidence="4" key="2">
    <citation type="journal article" date="2015" name="Gigascience">
        <title>Reconstructing a comprehensive transcriptome assembly of a white-pupal translocated strain of the pest fruit fly Bactrocera cucurbitae.</title>
        <authorList>
            <person name="Sim S.B."/>
            <person name="Calla B."/>
            <person name="Hall B."/>
            <person name="DeRego T."/>
            <person name="Geib S.M."/>
        </authorList>
    </citation>
    <scope>NUCLEOTIDE SEQUENCE</scope>
</reference>
<dbReference type="ESTHER" id="baccu-a0a0a1x954">
    <property type="family name" value="OtherNon-catalytic_C"/>
</dbReference>
<dbReference type="AlphaFoldDB" id="A0A0A1X954"/>
<dbReference type="Gene3D" id="3.40.50.1820">
    <property type="entry name" value="alpha/beta hydrolase"/>
    <property type="match status" value="1"/>
</dbReference>
<feature type="region of interest" description="Disordered" evidence="2">
    <location>
        <begin position="702"/>
        <end position="735"/>
    </location>
</feature>
<evidence type="ECO:0000256" key="2">
    <source>
        <dbReference type="SAM" id="MobiDB-lite"/>
    </source>
</evidence>
<dbReference type="PANTHER" id="PTHR11559">
    <property type="entry name" value="CARBOXYLESTERASE"/>
    <property type="match status" value="1"/>
</dbReference>
<gene>
    <name evidence="4" type="primary">Ces1e</name>
    <name evidence="4" type="ORF">g.16545</name>
</gene>
<dbReference type="Pfam" id="PF00135">
    <property type="entry name" value="COesterase"/>
    <property type="match status" value="1"/>
</dbReference>
<dbReference type="InterPro" id="IPR002018">
    <property type="entry name" value="CarbesteraseB"/>
</dbReference>
<dbReference type="SUPFAM" id="SSF53474">
    <property type="entry name" value="alpha/beta-Hydrolases"/>
    <property type="match status" value="1"/>
</dbReference>
<proteinExistence type="predicted"/>
<dbReference type="FunFam" id="3.40.50.1820:FF:000413">
    <property type="entry name" value="carboxylesterase 1E"/>
    <property type="match status" value="1"/>
</dbReference>
<evidence type="ECO:0000313" key="4">
    <source>
        <dbReference type="EMBL" id="JAD07441.1"/>
    </source>
</evidence>
<sequence>MSSNLQQVNFITNKVVKLLFVLLASAFILCDALLTADGVPNRRVKRIVGGRQSKAPPPDDPVVFTRTFNRDARVEGFRNARTGVYSFLGMYYAEPPIGLLRYARPVYKRMGGDINATQHGSPCVQPDPYDPRRVVGNENCLLLNVYTPHMPDETTGLPVYVWIHPGGFRYGSAAQYDATPMAQQGIIVVTPQYRLGSLGIMGDGTKEFDGNLAIFDMAAALRWVNDYIHHFGGDPKRVKAIGHGSGAASAMYLSMSRSARSASDISGVVAMSGTALSQYATDKEPVQSVEEVASINGCPTTNELAIVQCMREKTAEEIIENDSKVQTERLAGRAIVKGLTGSAGFTPHIEGENDGRALPSIIVGAPEEQLRSGKFEPIPLLTGVTKHETANAVSIGTLNRIFGSAQEFLNSLTDVLKELTGFLRIDKITGEILKPVLPGLTAALTPTLNDLLKVPATLNLDQVLSKVVETTTDILFNLPAVLTTQVWSQIAPSFMYSFEYNGTRSKGIHFLRGLPIVSEQASSNNPEIVAHGDELGYMFDANDLFGNPIAEAKLVDEEDLKVRKNFIGMLVKFAASFDKEKKKESASNSLFRSVTGKGVPFIKVDTALSADSDFRFCELSVLGASLTPLTSTTCQSLGGLLAPLTDVVGGALGGVGGVLGGGDNAGTVDNLGNTLGGVLGGGGGGNNAGTVNNLGNSLGGVLGGGGGSRPGGGRRPGGQSSGSGGLLGGGGGLLG</sequence>